<dbReference type="GO" id="GO:0004077">
    <property type="term" value="F:biotin--[biotin carboxyl-carrier protein] ligase activity"/>
    <property type="evidence" value="ECO:0007669"/>
    <property type="project" value="UniProtKB-EC"/>
</dbReference>
<evidence type="ECO:0000259" key="6">
    <source>
        <dbReference type="PROSITE" id="PS51733"/>
    </source>
</evidence>
<dbReference type="InterPro" id="IPR004408">
    <property type="entry name" value="Biotin_CoA_COase_ligase"/>
</dbReference>
<dbReference type="Pfam" id="PF02237">
    <property type="entry name" value="BPL_C"/>
    <property type="match status" value="1"/>
</dbReference>
<evidence type="ECO:0000256" key="1">
    <source>
        <dbReference type="ARBA" id="ARBA00022598"/>
    </source>
</evidence>
<dbReference type="SUPFAM" id="SSF55681">
    <property type="entry name" value="Class II aaRS and biotin synthetases"/>
    <property type="match status" value="1"/>
</dbReference>
<dbReference type="PANTHER" id="PTHR12835:SF5">
    <property type="entry name" value="BIOTIN--PROTEIN LIGASE"/>
    <property type="match status" value="1"/>
</dbReference>
<name>A0A7I7MI96_9MYCO</name>
<evidence type="ECO:0000313" key="7">
    <source>
        <dbReference type="EMBL" id="BBX71517.1"/>
    </source>
</evidence>
<evidence type="ECO:0000256" key="4">
    <source>
        <dbReference type="ARBA" id="ARBA00023267"/>
    </source>
</evidence>
<dbReference type="InterPro" id="IPR003142">
    <property type="entry name" value="BPL_C"/>
</dbReference>
<keyword evidence="4" id="KW-0092">Biotin</keyword>
<dbReference type="EMBL" id="AP022574">
    <property type="protein sequence ID" value="BBX71517.1"/>
    <property type="molecule type" value="Genomic_DNA"/>
</dbReference>
<dbReference type="InterPro" id="IPR008988">
    <property type="entry name" value="Transcriptional_repressor_C"/>
</dbReference>
<keyword evidence="1 7" id="KW-0436">Ligase</keyword>
<dbReference type="SUPFAM" id="SSF50037">
    <property type="entry name" value="C-terminal domain of transcriptional repressors"/>
    <property type="match status" value="1"/>
</dbReference>
<dbReference type="CDD" id="cd16442">
    <property type="entry name" value="BPL"/>
    <property type="match status" value="1"/>
</dbReference>
<dbReference type="AlphaFoldDB" id="A0A7I7MI96"/>
<gene>
    <name evidence="7" type="ORF">MPSYJ_49780</name>
</gene>
<dbReference type="Pfam" id="PF03099">
    <property type="entry name" value="BPL_LplA_LipB"/>
    <property type="match status" value="1"/>
</dbReference>
<sequence>MHAVNRPALNPDVLRAAIAGTEWRRIDVVEETGSTNADLVARAGRGEDIAGAVLLAEHQTAGRGRHGRSWSAPPRTQISMSFAVDTTDVPADGWGWLPLLTGLVVCRTVRQHYGIDATLKWPNDVLVGGGKLAGILAEVAGSVVVVGLGLNVSLDSDELPDPNAVSLTMLQHDADRTELTAALLDALNERVRQWRAAHGVDGPMAADYRSVSSTIGTQVRALLPGDDEIVGIATGIDDSGRLVIDRDGTLVTVSAGDITHLRPAE</sequence>
<evidence type="ECO:0000313" key="8">
    <source>
        <dbReference type="Proteomes" id="UP000466514"/>
    </source>
</evidence>
<dbReference type="GO" id="GO:0005737">
    <property type="term" value="C:cytoplasm"/>
    <property type="evidence" value="ECO:0007669"/>
    <property type="project" value="TreeGrafter"/>
</dbReference>
<evidence type="ECO:0000256" key="2">
    <source>
        <dbReference type="ARBA" id="ARBA00022741"/>
    </source>
</evidence>
<dbReference type="InterPro" id="IPR045864">
    <property type="entry name" value="aa-tRNA-synth_II/BPL/LPL"/>
</dbReference>
<keyword evidence="8" id="KW-1185">Reference proteome</keyword>
<dbReference type="EC" id="6.3.4.15" evidence="5"/>
<proteinExistence type="predicted"/>
<evidence type="ECO:0000256" key="5">
    <source>
        <dbReference type="ARBA" id="ARBA00024227"/>
    </source>
</evidence>
<dbReference type="Gene3D" id="3.30.930.10">
    <property type="entry name" value="Bira Bifunctional Protein, Domain 2"/>
    <property type="match status" value="1"/>
</dbReference>
<dbReference type="NCBIfam" id="TIGR00121">
    <property type="entry name" value="birA_ligase"/>
    <property type="match status" value="1"/>
</dbReference>
<dbReference type="InterPro" id="IPR004143">
    <property type="entry name" value="BPL_LPL_catalytic"/>
</dbReference>
<accession>A0A7I7MI96</accession>
<dbReference type="GO" id="GO:0005524">
    <property type="term" value="F:ATP binding"/>
    <property type="evidence" value="ECO:0007669"/>
    <property type="project" value="UniProtKB-KW"/>
</dbReference>
<keyword evidence="3" id="KW-0067">ATP-binding</keyword>
<protein>
    <recommendedName>
        <fullName evidence="5">biotin--[biotin carboxyl-carrier protein] ligase</fullName>
        <ecNumber evidence="5">6.3.4.15</ecNumber>
    </recommendedName>
</protein>
<dbReference type="KEGG" id="mpsc:MPSYJ_49780"/>
<dbReference type="RefSeq" id="WP_163726097.1">
    <property type="nucleotide sequence ID" value="NZ_AP022574.1"/>
</dbReference>
<dbReference type="Gene3D" id="2.30.30.100">
    <property type="match status" value="1"/>
</dbReference>
<dbReference type="Proteomes" id="UP000466514">
    <property type="component" value="Chromosome"/>
</dbReference>
<evidence type="ECO:0000256" key="3">
    <source>
        <dbReference type="ARBA" id="ARBA00022840"/>
    </source>
</evidence>
<reference evidence="7 8" key="1">
    <citation type="journal article" date="2019" name="Emerg. Microbes Infect.">
        <title>Comprehensive subspecies identification of 175 nontuberculous mycobacteria species based on 7547 genomic profiles.</title>
        <authorList>
            <person name="Matsumoto Y."/>
            <person name="Kinjo T."/>
            <person name="Motooka D."/>
            <person name="Nabeya D."/>
            <person name="Jung N."/>
            <person name="Uechi K."/>
            <person name="Horii T."/>
            <person name="Iida T."/>
            <person name="Fujita J."/>
            <person name="Nakamura S."/>
        </authorList>
    </citation>
    <scope>NUCLEOTIDE SEQUENCE [LARGE SCALE GENOMIC DNA]</scope>
    <source>
        <strain evidence="7 8">JCM 13323</strain>
    </source>
</reference>
<organism evidence="7 8">
    <name type="scientific">Mycolicibacterium psychrotolerans</name>
    <dbReference type="NCBI Taxonomy" id="216929"/>
    <lineage>
        <taxon>Bacteria</taxon>
        <taxon>Bacillati</taxon>
        <taxon>Actinomycetota</taxon>
        <taxon>Actinomycetes</taxon>
        <taxon>Mycobacteriales</taxon>
        <taxon>Mycobacteriaceae</taxon>
        <taxon>Mycolicibacterium</taxon>
    </lineage>
</organism>
<dbReference type="PROSITE" id="PS51733">
    <property type="entry name" value="BPL_LPL_CATALYTIC"/>
    <property type="match status" value="1"/>
</dbReference>
<dbReference type="PANTHER" id="PTHR12835">
    <property type="entry name" value="BIOTIN PROTEIN LIGASE"/>
    <property type="match status" value="1"/>
</dbReference>
<keyword evidence="2" id="KW-0547">Nucleotide-binding</keyword>
<feature type="domain" description="BPL/LPL catalytic" evidence="6">
    <location>
        <begin position="12"/>
        <end position="195"/>
    </location>
</feature>